<evidence type="ECO:0000313" key="2">
    <source>
        <dbReference type="EMBL" id="MDT0582045.1"/>
    </source>
</evidence>
<comment type="caution">
    <text evidence="2">The sequence shown here is derived from an EMBL/GenBank/DDBJ whole genome shotgun (WGS) entry which is preliminary data.</text>
</comment>
<evidence type="ECO:0000313" key="3">
    <source>
        <dbReference type="Proteomes" id="UP001249020"/>
    </source>
</evidence>
<protein>
    <recommendedName>
        <fullName evidence="4">Outer membrane protein beta-barrel domain-containing protein</fullName>
    </recommendedName>
</protein>
<accession>A0AAW8R2F9</accession>
<proteinExistence type="predicted"/>
<reference evidence="2 3" key="1">
    <citation type="submission" date="2023-09" db="EMBL/GenBank/DDBJ databases">
        <authorList>
            <person name="Rey-Velasco X."/>
        </authorList>
    </citation>
    <scope>NUCLEOTIDE SEQUENCE [LARGE SCALE GENOMIC DNA]</scope>
    <source>
        <strain evidence="2 3">W409</strain>
    </source>
</reference>
<gene>
    <name evidence="2" type="ORF">RM544_05815</name>
</gene>
<dbReference type="EMBL" id="JAVRIE010000002">
    <property type="protein sequence ID" value="MDT0582045.1"/>
    <property type="molecule type" value="Genomic_DNA"/>
</dbReference>
<organism evidence="2 3">
    <name type="scientific">Brumicola blandensis</name>
    <dbReference type="NCBI Taxonomy" id="3075611"/>
    <lineage>
        <taxon>Bacteria</taxon>
        <taxon>Pseudomonadati</taxon>
        <taxon>Pseudomonadota</taxon>
        <taxon>Gammaproteobacteria</taxon>
        <taxon>Alteromonadales</taxon>
        <taxon>Alteromonadaceae</taxon>
        <taxon>Brumicola</taxon>
    </lineage>
</organism>
<keyword evidence="1" id="KW-0732">Signal</keyword>
<evidence type="ECO:0008006" key="4">
    <source>
        <dbReference type="Google" id="ProtNLM"/>
    </source>
</evidence>
<feature type="chain" id="PRO_5043947981" description="Outer membrane protein beta-barrel domain-containing protein" evidence="1">
    <location>
        <begin position="23"/>
        <end position="155"/>
    </location>
</feature>
<evidence type="ECO:0000256" key="1">
    <source>
        <dbReference type="SAM" id="SignalP"/>
    </source>
</evidence>
<feature type="signal peptide" evidence="1">
    <location>
        <begin position="1"/>
        <end position="22"/>
    </location>
</feature>
<sequence length="155" mass="16190">MNLTIKTALVASLFALHFTTNAEDISVGVGAGMSYSGLGANVAYVSETDMKYVSAGCVSYSSNSGSTCGAGIGWIKTDLFDNDSNKHGLGAYLGVVGVETAFLRDDKAVYGAGLGYHYFFNGIDKSGFNLGITVVAADTEDDDKFGLSLQAGYQF</sequence>
<name>A0AAW8R2F9_9ALTE</name>
<dbReference type="RefSeq" id="WP_311360831.1">
    <property type="nucleotide sequence ID" value="NZ_JAVRIE010000002.1"/>
</dbReference>
<keyword evidence="3" id="KW-1185">Reference proteome</keyword>
<dbReference type="AlphaFoldDB" id="A0AAW8R2F9"/>
<dbReference type="Proteomes" id="UP001249020">
    <property type="component" value="Unassembled WGS sequence"/>
</dbReference>